<dbReference type="Pfam" id="PF17261">
    <property type="entry name" value="DUF5327"/>
    <property type="match status" value="1"/>
</dbReference>
<evidence type="ECO:0000313" key="1">
    <source>
        <dbReference type="EMBL" id="RTQ94944.1"/>
    </source>
</evidence>
<dbReference type="OrthoDB" id="2361717at2"/>
<proteinExistence type="predicted"/>
<name>A0A3S0JTG5_9BACI</name>
<reference evidence="1 2" key="1">
    <citation type="submission" date="2018-12" db="EMBL/GenBank/DDBJ databases">
        <authorList>
            <person name="Yu L."/>
        </authorList>
    </citation>
    <scope>NUCLEOTIDE SEQUENCE [LARGE SCALE GENOMIC DNA]</scope>
    <source>
        <strain evidence="1 2">S5H2222</strain>
    </source>
</reference>
<keyword evidence="2" id="KW-1185">Reference proteome</keyword>
<sequence>MISYQALLSEIEQLVANAKNVNDEHQLREQLSAIRSLCNVALTNGSAHQTLQGQKTITSLSNEINSSQTMINTASSMRGAKLQENDANGDSIFDF</sequence>
<dbReference type="RefSeq" id="WP_126293225.1">
    <property type="nucleotide sequence ID" value="NZ_CP155468.1"/>
</dbReference>
<gene>
    <name evidence="1" type="ORF">EKG35_04660</name>
</gene>
<accession>A0A3S0JTG5</accession>
<dbReference type="InterPro" id="IPR035218">
    <property type="entry name" value="DUF5327"/>
</dbReference>
<protein>
    <submittedName>
        <fullName evidence="1">Uncharacterized protein</fullName>
    </submittedName>
</protein>
<organism evidence="1 2">
    <name type="scientific">Lysinibacillus telephonicus</name>
    <dbReference type="NCBI Taxonomy" id="1714840"/>
    <lineage>
        <taxon>Bacteria</taxon>
        <taxon>Bacillati</taxon>
        <taxon>Bacillota</taxon>
        <taxon>Bacilli</taxon>
        <taxon>Bacillales</taxon>
        <taxon>Bacillaceae</taxon>
        <taxon>Lysinibacillus</taxon>
    </lineage>
</organism>
<dbReference type="AlphaFoldDB" id="A0A3S0JTG5"/>
<evidence type="ECO:0000313" key="2">
    <source>
        <dbReference type="Proteomes" id="UP000276349"/>
    </source>
</evidence>
<dbReference type="Proteomes" id="UP000276349">
    <property type="component" value="Unassembled WGS sequence"/>
</dbReference>
<comment type="caution">
    <text evidence="1">The sequence shown here is derived from an EMBL/GenBank/DDBJ whole genome shotgun (WGS) entry which is preliminary data.</text>
</comment>
<dbReference type="EMBL" id="RXNR01000009">
    <property type="protein sequence ID" value="RTQ94944.1"/>
    <property type="molecule type" value="Genomic_DNA"/>
</dbReference>